<evidence type="ECO:0000313" key="2">
    <source>
        <dbReference type="EMBL" id="MCJ0975051.1"/>
    </source>
</evidence>
<comment type="caution">
    <text evidence="2">The sequence shown here is derived from an EMBL/GenBank/DDBJ whole genome shotgun (WGS) entry which is preliminary data.</text>
</comment>
<dbReference type="RefSeq" id="WP_243607100.1">
    <property type="nucleotide sequence ID" value="NZ_JALGRD010000009.1"/>
</dbReference>
<organism evidence="2 3">
    <name type="scientific">Stutzerimonas marianensis</name>
    <dbReference type="NCBI Taxonomy" id="2929513"/>
    <lineage>
        <taxon>Bacteria</taxon>
        <taxon>Pseudomonadati</taxon>
        <taxon>Pseudomonadota</taxon>
        <taxon>Gammaproteobacteria</taxon>
        <taxon>Pseudomonadales</taxon>
        <taxon>Pseudomonadaceae</taxon>
        <taxon>Stutzerimonas</taxon>
    </lineage>
</organism>
<gene>
    <name evidence="2" type="ORF">MST27_16895</name>
</gene>
<dbReference type="Pfam" id="PF07287">
    <property type="entry name" value="AtuA"/>
    <property type="match status" value="1"/>
</dbReference>
<evidence type="ECO:0000313" key="3">
    <source>
        <dbReference type="Proteomes" id="UP001139682"/>
    </source>
</evidence>
<accession>A0A9X2AW85</accession>
<dbReference type="PANTHER" id="PTHR47472">
    <property type="entry name" value="PROPIONYL-COA CARBOXYLASE"/>
    <property type="match status" value="1"/>
</dbReference>
<dbReference type="InterPro" id="IPR010839">
    <property type="entry name" value="AtuA_N"/>
</dbReference>
<protein>
    <submittedName>
        <fullName evidence="2">DUF1446 domain-containing protein</fullName>
    </submittedName>
</protein>
<dbReference type="AlphaFoldDB" id="A0A9X2AW85"/>
<feature type="domain" description="Acyclic terpene utilisation N-terminal" evidence="1">
    <location>
        <begin position="5"/>
        <end position="447"/>
    </location>
</feature>
<keyword evidence="3" id="KW-1185">Reference proteome</keyword>
<reference evidence="2" key="1">
    <citation type="submission" date="2022-03" db="EMBL/GenBank/DDBJ databases">
        <title>Pseudomonas marianensis sp. nov., a marine bacterium isolated from deep-sea sediments of the Mariana Trench.</title>
        <authorList>
            <person name="Wei Y."/>
        </authorList>
    </citation>
    <scope>NUCLEOTIDE SEQUENCE</scope>
    <source>
        <strain evidence="2">PS1</strain>
    </source>
</reference>
<dbReference type="PANTHER" id="PTHR47472:SF1">
    <property type="entry name" value="DUF1446-DOMAIN-CONTAINING PROTEIN"/>
    <property type="match status" value="1"/>
</dbReference>
<sequence>MTTTIHIGCGAGFANDRPDAARRLAEDLAQRAGQRYLILELLAERTLAEAQLRKDVDPDAGYSTRLFDFLEPILETCLSQRIPIVTNGGAANPQAAARRLRDILDARQREARIACVLGDDLRGREPDALHGWLPGEVAGDRVVSVNVYTGADGIAMALAEGADVVICGRVADPSLAVGPVRHGLGWVADDWDKIAIATVAGHLLECCTQVTGGYFAHPGIKDVPDLANLGCPIAEISSDGSLVLTKTATSGGFVTERTVREQLLYEVHDPRCYLTPDVMLDLGSAWVRQAGKDRVAIGGIAGHRRPDQLKGLLGLRGLWFGEGEISYAGPAALERAALARQILLQRFDLLAPQVQPWIDLSGVASLFNDHAGLYLNQQLEQMQPLQDVRLRVGLVHDERGVIDVLLAEVESLYTNGPAGGGGVRRHIAESITTQAFLIPRTQIQTELEWY</sequence>
<evidence type="ECO:0000259" key="1">
    <source>
        <dbReference type="Pfam" id="PF07287"/>
    </source>
</evidence>
<dbReference type="Proteomes" id="UP001139682">
    <property type="component" value="Unassembled WGS sequence"/>
</dbReference>
<dbReference type="EMBL" id="JALGRD010000009">
    <property type="protein sequence ID" value="MCJ0975051.1"/>
    <property type="molecule type" value="Genomic_DNA"/>
</dbReference>
<name>A0A9X2AW85_9GAMM</name>
<proteinExistence type="predicted"/>